<dbReference type="Pfam" id="PF05684">
    <property type="entry name" value="DUF819"/>
    <property type="match status" value="1"/>
</dbReference>
<keyword evidence="1" id="KW-0812">Transmembrane</keyword>
<feature type="transmembrane region" description="Helical" evidence="1">
    <location>
        <begin position="39"/>
        <end position="56"/>
    </location>
</feature>
<sequence length="412" mass="43970">MQESTVLITNDAVVLGILATILGLVFYTSHSQNRYCKAFYKYVPALLLCYFIPSLFNSFGIIDGEGSALYKVASRYLLPASLVLLTLSVDFKAILGLGPKALIMFLTGTLGIIIGGPIALTLMGTIFPQELGGDVWRGMTTIAGSWIGGGANQAAMKEVFDVQGNIFSVMITVDVIVANLWMAVLLWIASRADYFDKANGADTTGIKYLREKIEKYQAENSRIPSLNDIMLIVAVAFGVVGLSHFLADIIAPWLERVAPQLAMYSLTSSFFWLVVIATTLGLLLSVTRVRNLEAAGASKIGSAFLYILVATIGMHMDVTAILDYPHMFLVGLVWMAVHAGLLLVVAKLIKAPMFYMAVGSQANVGGAASAPVVAAAFHPSLAPVGVLLAVLGYGLGTYGAYICGLLLQQVAP</sequence>
<feature type="transmembrane region" description="Helical" evidence="1">
    <location>
        <begin position="303"/>
        <end position="322"/>
    </location>
</feature>
<dbReference type="OrthoDB" id="653763at2"/>
<dbReference type="InterPro" id="IPR008537">
    <property type="entry name" value="DUF819"/>
</dbReference>
<feature type="transmembrane region" description="Helical" evidence="1">
    <location>
        <begin position="328"/>
        <end position="346"/>
    </location>
</feature>
<dbReference type="EMBL" id="MKEK01000001">
    <property type="protein sequence ID" value="OEY70620.1"/>
    <property type="molecule type" value="Genomic_DNA"/>
</dbReference>
<protein>
    <recommendedName>
        <fullName evidence="4">DUF819 domain-containing protein</fullName>
    </recommendedName>
</protein>
<dbReference type="RefSeq" id="WP_070050174.1">
    <property type="nucleotide sequence ID" value="NZ_CBCSDO010000002.1"/>
</dbReference>
<feature type="transmembrane region" description="Helical" evidence="1">
    <location>
        <begin position="229"/>
        <end position="250"/>
    </location>
</feature>
<dbReference type="STRING" id="1628148.BI198_14380"/>
<feature type="transmembrane region" description="Helical" evidence="1">
    <location>
        <begin position="384"/>
        <end position="407"/>
    </location>
</feature>
<reference evidence="3" key="1">
    <citation type="submission" date="2016-09" db="EMBL/GenBank/DDBJ databases">
        <authorList>
            <person name="Wan X."/>
            <person name="Hou S."/>
        </authorList>
    </citation>
    <scope>NUCLEOTIDE SEQUENCE [LARGE SCALE GENOMIC DNA]</scope>
    <source>
        <strain evidence="3">KH87</strain>
    </source>
</reference>
<gene>
    <name evidence="2" type="ORF">BI198_14380</name>
</gene>
<evidence type="ECO:0000313" key="3">
    <source>
        <dbReference type="Proteomes" id="UP000242258"/>
    </source>
</evidence>
<proteinExistence type="predicted"/>
<keyword evidence="3" id="KW-1185">Reference proteome</keyword>
<evidence type="ECO:0008006" key="4">
    <source>
        <dbReference type="Google" id="ProtNLM"/>
    </source>
</evidence>
<organism evidence="2 3">
    <name type="scientific">Rheinheimera salexigens</name>
    <dbReference type="NCBI Taxonomy" id="1628148"/>
    <lineage>
        <taxon>Bacteria</taxon>
        <taxon>Pseudomonadati</taxon>
        <taxon>Pseudomonadota</taxon>
        <taxon>Gammaproteobacteria</taxon>
        <taxon>Chromatiales</taxon>
        <taxon>Chromatiaceae</taxon>
        <taxon>Rheinheimera</taxon>
    </lineage>
</organism>
<feature type="transmembrane region" description="Helical" evidence="1">
    <location>
        <begin position="6"/>
        <end position="27"/>
    </location>
</feature>
<dbReference type="PANTHER" id="PTHR34289">
    <property type="entry name" value="PROTEIN, PUTATIVE (DUF819)-RELATED"/>
    <property type="match status" value="1"/>
</dbReference>
<evidence type="ECO:0000313" key="2">
    <source>
        <dbReference type="EMBL" id="OEY70620.1"/>
    </source>
</evidence>
<dbReference type="PRINTS" id="PR00173">
    <property type="entry name" value="EDTRNSPORT"/>
</dbReference>
<evidence type="ECO:0000256" key="1">
    <source>
        <dbReference type="SAM" id="Phobius"/>
    </source>
</evidence>
<dbReference type="PANTHER" id="PTHR34289:SF8">
    <property type="entry name" value="DUF819 DOMAIN-CONTAINING PROTEIN"/>
    <property type="match status" value="1"/>
</dbReference>
<accession>A0A1E7Q913</accession>
<feature type="transmembrane region" description="Helical" evidence="1">
    <location>
        <begin position="166"/>
        <end position="189"/>
    </location>
</feature>
<keyword evidence="1" id="KW-0472">Membrane</keyword>
<feature type="transmembrane region" description="Helical" evidence="1">
    <location>
        <begin position="270"/>
        <end position="291"/>
    </location>
</feature>
<feature type="transmembrane region" description="Helical" evidence="1">
    <location>
        <begin position="102"/>
        <end position="127"/>
    </location>
</feature>
<feature type="transmembrane region" description="Helical" evidence="1">
    <location>
        <begin position="353"/>
        <end position="378"/>
    </location>
</feature>
<name>A0A1E7Q913_9GAMM</name>
<dbReference type="AlphaFoldDB" id="A0A1E7Q913"/>
<dbReference type="Proteomes" id="UP000242258">
    <property type="component" value="Unassembled WGS sequence"/>
</dbReference>
<feature type="transmembrane region" description="Helical" evidence="1">
    <location>
        <begin position="76"/>
        <end position="95"/>
    </location>
</feature>
<comment type="caution">
    <text evidence="2">The sequence shown here is derived from an EMBL/GenBank/DDBJ whole genome shotgun (WGS) entry which is preliminary data.</text>
</comment>
<keyword evidence="1" id="KW-1133">Transmembrane helix</keyword>